<dbReference type="RefSeq" id="WP_133097189.1">
    <property type="nucleotide sequence ID" value="NZ_CP038634.1"/>
</dbReference>
<dbReference type="EMBL" id="CP038634">
    <property type="protein sequence ID" value="QBY50751.1"/>
    <property type="molecule type" value="Genomic_DNA"/>
</dbReference>
<proteinExistence type="predicted"/>
<name>A0A4P7LFX4_9BURK</name>
<dbReference type="AlphaFoldDB" id="A0A4P7LFX4"/>
<dbReference type="InterPro" id="IPR014989">
    <property type="entry name" value="DUF1839"/>
</dbReference>
<dbReference type="Pfam" id="PF08893">
    <property type="entry name" value="DUF1839"/>
    <property type="match status" value="1"/>
</dbReference>
<evidence type="ECO:0000313" key="1">
    <source>
        <dbReference type="EMBL" id="QBY50751.1"/>
    </source>
</evidence>
<gene>
    <name evidence="1" type="ORF">E0W60_06125</name>
</gene>
<accession>A0A4P7LFX4</accession>
<organism evidence="1 2">
    <name type="scientific">Cupriavidus oxalaticus</name>
    <dbReference type="NCBI Taxonomy" id="96344"/>
    <lineage>
        <taxon>Bacteria</taxon>
        <taxon>Pseudomonadati</taxon>
        <taxon>Pseudomonadota</taxon>
        <taxon>Betaproteobacteria</taxon>
        <taxon>Burkholderiales</taxon>
        <taxon>Burkholderiaceae</taxon>
        <taxon>Cupriavidus</taxon>
    </lineage>
</organism>
<dbReference type="OrthoDB" id="4371620at2"/>
<reference evidence="1 2" key="1">
    <citation type="submission" date="2019-03" db="EMBL/GenBank/DDBJ databases">
        <title>Efficiently degradation of phenoxyalkanoic acid herbicides by Cupriavidus oxalaticus strain X32.</title>
        <authorList>
            <person name="Sheng X."/>
        </authorList>
    </citation>
    <scope>NUCLEOTIDE SEQUENCE [LARGE SCALE GENOMIC DNA]</scope>
    <source>
        <strain evidence="1 2">X32</strain>
    </source>
</reference>
<dbReference type="KEGG" id="cox:E0W60_06125"/>
<evidence type="ECO:0000313" key="2">
    <source>
        <dbReference type="Proteomes" id="UP000295294"/>
    </source>
</evidence>
<protein>
    <submittedName>
        <fullName evidence="1">DUF1839 family protein</fullName>
    </submittedName>
</protein>
<dbReference type="Proteomes" id="UP000295294">
    <property type="component" value="Chromosome 1"/>
</dbReference>
<sequence>MKVSTASGEGGGGLRTALPATAHPHALHGSEAIWQETNCYIDLWVELLHGWGLEPRAGLAFTVAQDFEGDHFTFFKYPQMDLETLYGISVQEMAVYDTLQAHVTAQVERGHTALVEVDSFYLPDTHATAYRREHVKTTIAINRIDNQAERVWYYHSLGYHNAQGEDYRGLMRLLPELAGNANILFPYAEYAKRVRPPLESSALVDASVALMRYHLARRPAGNPVGRWRQVFGKHMDALLARDESYFHLYTFNFPRQLGANFEMLHHWLYWLSEHGHETPLAVADDARAIATESKVLQFRLARAVARRRADLCADCLDSLESCHDKAMAGLLSAFG</sequence>